<name>A0A099T286_METMT</name>
<sequence length="108" mass="11772">MKSLKTWGGISNFKYEGSVADGTTIYYGKKPGIIKVSSEQFSQLLHHFKGKSVNIGTSRDKAPKGSVGKWLQENVTKTAIASYVGAILVDEEYAAKGSKRGTIEFIIQ</sequence>
<proteinExistence type="predicted"/>
<dbReference type="EMBL" id="JRHO01000009">
    <property type="protein sequence ID" value="KGK99217.1"/>
    <property type="molecule type" value="Genomic_DNA"/>
</dbReference>
<evidence type="ECO:0000313" key="1">
    <source>
        <dbReference type="EMBL" id="KGK99217.1"/>
    </source>
</evidence>
<protein>
    <submittedName>
        <fullName evidence="1">Uncharacterized protein</fullName>
    </submittedName>
</protein>
<reference evidence="1 2" key="1">
    <citation type="submission" date="2014-09" db="EMBL/GenBank/DDBJ databases">
        <title>Draft genome sequence of an obligately methylotrophic methanogen, Methanococcoides methylutens, isolated from marine sediment.</title>
        <authorList>
            <person name="Guan Y."/>
            <person name="Ngugi D.K."/>
            <person name="Blom J."/>
            <person name="Ali S."/>
            <person name="Ferry J.G."/>
            <person name="Stingl U."/>
        </authorList>
    </citation>
    <scope>NUCLEOTIDE SEQUENCE [LARGE SCALE GENOMIC DNA]</scope>
    <source>
        <strain evidence="1 2">DSM 2657</strain>
    </source>
</reference>
<organism evidence="1 2">
    <name type="scientific">Methanococcoides methylutens</name>
    <dbReference type="NCBI Taxonomy" id="2226"/>
    <lineage>
        <taxon>Archaea</taxon>
        <taxon>Methanobacteriati</taxon>
        <taxon>Methanobacteriota</taxon>
        <taxon>Stenosarchaea group</taxon>
        <taxon>Methanomicrobia</taxon>
        <taxon>Methanosarcinales</taxon>
        <taxon>Methanosarcinaceae</taxon>
        <taxon>Methanococcoides</taxon>
    </lineage>
</organism>
<keyword evidence="2" id="KW-1185">Reference proteome</keyword>
<gene>
    <name evidence="1" type="ORF">LI82_04125</name>
</gene>
<accession>A0A099T286</accession>
<dbReference type="RefSeq" id="WP_048193630.1">
    <property type="nucleotide sequence ID" value="NZ_CAAGSM010000002.1"/>
</dbReference>
<dbReference type="AlphaFoldDB" id="A0A099T286"/>
<comment type="caution">
    <text evidence="1">The sequence shown here is derived from an EMBL/GenBank/DDBJ whole genome shotgun (WGS) entry which is preliminary data.</text>
</comment>
<evidence type="ECO:0000313" key="2">
    <source>
        <dbReference type="Proteomes" id="UP000029859"/>
    </source>
</evidence>
<dbReference type="Proteomes" id="UP000029859">
    <property type="component" value="Unassembled WGS sequence"/>
</dbReference>